<dbReference type="Proteomes" id="UP000216107">
    <property type="component" value="Unassembled WGS sequence"/>
</dbReference>
<dbReference type="OrthoDB" id="9783375at2"/>
<proteinExistence type="predicted"/>
<organism evidence="3 4">
    <name type="scientific">Candidatus Dactylopiibacterium carminicum</name>
    <dbReference type="NCBI Taxonomy" id="857335"/>
    <lineage>
        <taxon>Bacteria</taxon>
        <taxon>Pseudomonadati</taxon>
        <taxon>Pseudomonadota</taxon>
        <taxon>Betaproteobacteria</taxon>
        <taxon>Rhodocyclales</taxon>
        <taxon>Rhodocyclaceae</taxon>
        <taxon>Candidatus Dactylopiibacterium</taxon>
    </lineage>
</organism>
<protein>
    <submittedName>
        <fullName evidence="3">Uncharacterized protein</fullName>
    </submittedName>
</protein>
<feature type="transmembrane region" description="Helical" evidence="1">
    <location>
        <begin position="20"/>
        <end position="40"/>
    </location>
</feature>
<evidence type="ECO:0000313" key="3">
    <source>
        <dbReference type="EMBL" id="PAS91337.1"/>
    </source>
</evidence>
<evidence type="ECO:0000256" key="1">
    <source>
        <dbReference type="SAM" id="Phobius"/>
    </source>
</evidence>
<dbReference type="Gene3D" id="1.10.1130.10">
    <property type="entry name" value="Flavocytochrome C3, Chain A"/>
    <property type="match status" value="1"/>
</dbReference>
<accession>A0A272EMJ3</accession>
<keyword evidence="1" id="KW-0812">Transmembrane</keyword>
<evidence type="ECO:0000313" key="4">
    <source>
        <dbReference type="Proteomes" id="UP000216107"/>
    </source>
</evidence>
<dbReference type="EMBL" id="NMRN01000099">
    <property type="protein sequence ID" value="PAS91337.1"/>
    <property type="molecule type" value="Genomic_DNA"/>
</dbReference>
<gene>
    <name evidence="2" type="ORF">BGI27_17135</name>
    <name evidence="3" type="ORF">CGU29_17020</name>
</gene>
<reference evidence="3 4" key="2">
    <citation type="submission" date="2017-07" db="EMBL/GenBank/DDBJ databases">
        <title>Candidatus Dactylopiibacterium carminicum, a nitrogen-fixing symbiont of the cochineal insect Dactylopius coccus and Dactylopius opuntiae (Hemiptera: Coccoidea: Dactylopiidae).</title>
        <authorList>
            <person name="Vera A."/>
        </authorList>
    </citation>
    <scope>NUCLEOTIDE SEQUENCE [LARGE SCALE GENOMIC DNA]</scope>
    <source>
        <strain evidence="3 4">NFDCM</strain>
    </source>
</reference>
<keyword evidence="5" id="KW-1185">Reference proteome</keyword>
<dbReference type="InterPro" id="IPR036280">
    <property type="entry name" value="Multihaem_cyt_sf"/>
</dbReference>
<reference evidence="2 5" key="1">
    <citation type="submission" date="2016-08" db="EMBL/GenBank/DDBJ databases">
        <title>Candidatus Dactylopiibacterium carminicum genome sequence.</title>
        <authorList>
            <person name="Ramirez-Puebla S.T."/>
            <person name="Ormeno-Orrillo E."/>
            <person name="Vera-Ponce De Leon A."/>
            <person name="Luis L."/>
            <person name="Sanchez-Flores A."/>
            <person name="Monica R."/>
            <person name="Martinez-Romero E."/>
        </authorList>
    </citation>
    <scope>NUCLEOTIDE SEQUENCE [LARGE SCALE GENOMIC DNA]</scope>
    <source>
        <strain evidence="2">END1</strain>
    </source>
</reference>
<dbReference type="Proteomes" id="UP000623509">
    <property type="component" value="Unassembled WGS sequence"/>
</dbReference>
<dbReference type="RefSeq" id="WP_095526019.1">
    <property type="nucleotide sequence ID" value="NZ_MDUX01000098.1"/>
</dbReference>
<keyword evidence="1" id="KW-1133">Transmembrane helix</keyword>
<sequence length="171" mass="17948">MSRLTRIAAGFRRAASARWLLRGGVLVLLAVIGSSVLQLWRTSSVVEEAAFRSDWGSEAIVAFTENARSISPIALANACGLGASSCFKCHNGARAEAPGSDPWHVQHKQVNFSCVGCHGGNSRLLKKEIAHTGLVANPANGPAQACAACHDPIGKPADLNLYKSTQASKGK</sequence>
<keyword evidence="1" id="KW-0472">Membrane</keyword>
<comment type="caution">
    <text evidence="3">The sequence shown here is derived from an EMBL/GenBank/DDBJ whole genome shotgun (WGS) entry which is preliminary data.</text>
</comment>
<dbReference type="SUPFAM" id="SSF48695">
    <property type="entry name" value="Multiheme cytochromes"/>
    <property type="match status" value="1"/>
</dbReference>
<evidence type="ECO:0000313" key="5">
    <source>
        <dbReference type="Proteomes" id="UP000623509"/>
    </source>
</evidence>
<dbReference type="EMBL" id="MDUX01000098">
    <property type="protein sequence ID" value="KAF7597737.1"/>
    <property type="molecule type" value="Genomic_DNA"/>
</dbReference>
<evidence type="ECO:0000313" key="2">
    <source>
        <dbReference type="EMBL" id="KAF7597737.1"/>
    </source>
</evidence>
<dbReference type="AlphaFoldDB" id="A0A272EMJ3"/>
<name>A0A272EMJ3_9RHOO</name>